<dbReference type="Gene3D" id="3.40.50.10300">
    <property type="entry name" value="CoaB-like"/>
    <property type="match status" value="1"/>
</dbReference>
<dbReference type="GO" id="GO:0046872">
    <property type="term" value="F:metal ion binding"/>
    <property type="evidence" value="ECO:0007669"/>
    <property type="project" value="UniProtKB-KW"/>
</dbReference>
<dbReference type="InterPro" id="IPR005252">
    <property type="entry name" value="CoaBC"/>
</dbReference>
<comment type="cofactor">
    <cofactor evidence="3">
        <name>FMN</name>
        <dbReference type="ChEBI" id="CHEBI:58210"/>
    </cofactor>
    <text evidence="3">Binds 1 FMN per subunit.</text>
</comment>
<dbReference type="Gene3D" id="3.40.50.1950">
    <property type="entry name" value="Flavin prenyltransferase-like"/>
    <property type="match status" value="1"/>
</dbReference>
<dbReference type="GO" id="GO:0004633">
    <property type="term" value="F:phosphopantothenoylcysteine decarboxylase activity"/>
    <property type="evidence" value="ECO:0007669"/>
    <property type="project" value="UniProtKB-UniRule"/>
</dbReference>
<feature type="binding site" evidence="3">
    <location>
        <position position="339"/>
    </location>
    <ligand>
        <name>CTP</name>
        <dbReference type="ChEBI" id="CHEBI:37563"/>
    </ligand>
</feature>
<comment type="function">
    <text evidence="3">Catalyzes two sequential steps in the biosynthesis of coenzyme A. In the first step cysteine is conjugated to 4'-phosphopantothenate to form 4-phosphopantothenoylcysteine. In the second step the latter compound is decarboxylated to form 4'-phosphopantotheine.</text>
</comment>
<feature type="binding site" evidence="3">
    <location>
        <position position="353"/>
    </location>
    <ligand>
        <name>CTP</name>
        <dbReference type="ChEBI" id="CHEBI:37563"/>
    </ligand>
</feature>
<dbReference type="HAMAP" id="MF_02225">
    <property type="entry name" value="CoaBC"/>
    <property type="match status" value="1"/>
</dbReference>
<dbReference type="InterPro" id="IPR036551">
    <property type="entry name" value="Flavin_trans-like"/>
</dbReference>
<feature type="binding site" evidence="3">
    <location>
        <position position="293"/>
    </location>
    <ligand>
        <name>CTP</name>
        <dbReference type="ChEBI" id="CHEBI:37563"/>
    </ligand>
</feature>
<comment type="catalytic activity">
    <reaction evidence="3 4">
        <text>(R)-4'-phosphopantothenate + L-cysteine + CTP = N-[(R)-4-phosphopantothenoyl]-L-cysteine + CMP + diphosphate + H(+)</text>
        <dbReference type="Rhea" id="RHEA:19397"/>
        <dbReference type="ChEBI" id="CHEBI:10986"/>
        <dbReference type="ChEBI" id="CHEBI:15378"/>
        <dbReference type="ChEBI" id="CHEBI:33019"/>
        <dbReference type="ChEBI" id="CHEBI:35235"/>
        <dbReference type="ChEBI" id="CHEBI:37563"/>
        <dbReference type="ChEBI" id="CHEBI:59458"/>
        <dbReference type="ChEBI" id="CHEBI:60377"/>
        <dbReference type="EC" id="6.3.2.5"/>
    </reaction>
</comment>
<organism evidence="8 9">
    <name type="scientific">Limnochorda pilosa</name>
    <dbReference type="NCBI Taxonomy" id="1555112"/>
    <lineage>
        <taxon>Bacteria</taxon>
        <taxon>Bacillati</taxon>
        <taxon>Bacillota</taxon>
        <taxon>Limnochordia</taxon>
        <taxon>Limnochordales</taxon>
        <taxon>Limnochordaceae</taxon>
        <taxon>Limnochorda</taxon>
    </lineage>
</organism>
<dbReference type="STRING" id="1555112.LIP_3194"/>
<evidence type="ECO:0000259" key="6">
    <source>
        <dbReference type="Pfam" id="PF02441"/>
    </source>
</evidence>
<feature type="domain" description="Flavoprotein" evidence="6">
    <location>
        <begin position="12"/>
        <end position="181"/>
    </location>
</feature>
<dbReference type="NCBIfam" id="TIGR00521">
    <property type="entry name" value="coaBC_dfp"/>
    <property type="match status" value="1"/>
</dbReference>
<evidence type="ECO:0000259" key="7">
    <source>
        <dbReference type="Pfam" id="PF04127"/>
    </source>
</evidence>
<comment type="pathway">
    <text evidence="3 4">Cofactor biosynthesis; coenzyme A biosynthesis; CoA from (R)-pantothenate: step 3/5.</text>
</comment>
<dbReference type="Pfam" id="PF02441">
    <property type="entry name" value="Flavoprotein"/>
    <property type="match status" value="1"/>
</dbReference>
<dbReference type="KEGG" id="lpil:LIP_3194"/>
<dbReference type="GO" id="GO:0004632">
    <property type="term" value="F:phosphopantothenate--cysteine ligase activity"/>
    <property type="evidence" value="ECO:0007669"/>
    <property type="project" value="UniProtKB-UniRule"/>
</dbReference>
<dbReference type="PANTHER" id="PTHR14359">
    <property type="entry name" value="HOMO-OLIGOMERIC FLAVIN CONTAINING CYS DECARBOXYLASE FAMILY"/>
    <property type="match status" value="1"/>
</dbReference>
<dbReference type="AlphaFoldDB" id="A0A0K2SPT6"/>
<proteinExistence type="inferred from homology"/>
<dbReference type="GO" id="GO:0015941">
    <property type="term" value="P:pantothenate catabolic process"/>
    <property type="evidence" value="ECO:0007669"/>
    <property type="project" value="InterPro"/>
</dbReference>
<dbReference type="EMBL" id="AP014924">
    <property type="protein sequence ID" value="BAS29017.1"/>
    <property type="molecule type" value="Genomic_DNA"/>
</dbReference>
<evidence type="ECO:0000256" key="5">
    <source>
        <dbReference type="SAM" id="MobiDB-lite"/>
    </source>
</evidence>
<keyword evidence="3" id="KW-0511">Multifunctional enzyme</keyword>
<dbReference type="EC" id="6.3.2.5" evidence="3"/>
<dbReference type="RefSeq" id="WP_068140219.1">
    <property type="nucleotide sequence ID" value="NZ_AP014924.1"/>
</dbReference>
<evidence type="ECO:0000313" key="9">
    <source>
        <dbReference type="Proteomes" id="UP000065807"/>
    </source>
</evidence>
<feature type="domain" description="DNA/pantothenate metabolism flavoprotein C-terminal" evidence="7">
    <location>
        <begin position="200"/>
        <end position="411"/>
    </location>
</feature>
<reference evidence="9" key="1">
    <citation type="submission" date="2015-07" db="EMBL/GenBank/DDBJ databases">
        <title>Complete genome sequence and phylogenetic analysis of Limnochorda pilosa.</title>
        <authorList>
            <person name="Watanabe M."/>
            <person name="Kojima H."/>
            <person name="Fukui M."/>
        </authorList>
    </citation>
    <scope>NUCLEOTIDE SEQUENCE [LARGE SCALE GENOMIC DNA]</scope>
    <source>
        <strain evidence="9">HC45</strain>
    </source>
</reference>
<dbReference type="SUPFAM" id="SSF102645">
    <property type="entry name" value="CoaB-like"/>
    <property type="match status" value="1"/>
</dbReference>
<dbReference type="EC" id="4.1.1.36" evidence="3"/>
<comment type="function">
    <text evidence="4">Catalyzes two steps in the biosynthesis of coenzyme A. In the first step cysteine is conjugated to 4'-phosphopantothenate to form 4-phosphopantothenoylcysteine, in the latter compound is decarboxylated to form 4'-phosphopantotheine.</text>
</comment>
<keyword evidence="3 4" id="KW-0436">Ligase</keyword>
<feature type="region of interest" description="Phosphopantothenate--cysteine ligase" evidence="3">
    <location>
        <begin position="205"/>
        <end position="433"/>
    </location>
</feature>
<gene>
    <name evidence="3" type="primary">coaBC</name>
    <name evidence="8" type="ORF">LIP_3194</name>
</gene>
<keyword evidence="3" id="KW-0479">Metal-binding</keyword>
<dbReference type="PANTHER" id="PTHR14359:SF6">
    <property type="entry name" value="PHOSPHOPANTOTHENOYLCYSTEINE DECARBOXYLASE"/>
    <property type="match status" value="1"/>
</dbReference>
<accession>A0A0K2SPT6</accession>
<dbReference type="PATRIC" id="fig|1555112.3.peg.3239"/>
<feature type="region of interest" description="Phosphopantothenoylcysteine decarboxylase" evidence="3">
    <location>
        <begin position="1"/>
        <end position="204"/>
    </location>
</feature>
<dbReference type="GO" id="GO:0010181">
    <property type="term" value="F:FMN binding"/>
    <property type="evidence" value="ECO:0007669"/>
    <property type="project" value="UniProtKB-UniRule"/>
</dbReference>
<comment type="cofactor">
    <cofactor evidence="3">
        <name>Mg(2+)</name>
        <dbReference type="ChEBI" id="CHEBI:18420"/>
    </cofactor>
</comment>
<comment type="pathway">
    <text evidence="3 4">Cofactor biosynthesis; coenzyme A biosynthesis; CoA from (R)-pantothenate: step 2/5.</text>
</comment>
<feature type="region of interest" description="Disordered" evidence="5">
    <location>
        <begin position="412"/>
        <end position="433"/>
    </location>
</feature>
<evidence type="ECO:0000256" key="2">
    <source>
        <dbReference type="ARBA" id="ARBA00023239"/>
    </source>
</evidence>
<dbReference type="Proteomes" id="UP000065807">
    <property type="component" value="Chromosome"/>
</dbReference>
<name>A0A0K2SPT6_LIMPI</name>
<keyword evidence="9" id="KW-1185">Reference proteome</keyword>
<dbReference type="InterPro" id="IPR003382">
    <property type="entry name" value="Flavoprotein"/>
</dbReference>
<evidence type="ECO:0000256" key="1">
    <source>
        <dbReference type="ARBA" id="ARBA00022793"/>
    </source>
</evidence>
<keyword evidence="3" id="KW-0460">Magnesium</keyword>
<comment type="catalytic activity">
    <reaction evidence="3 4">
        <text>N-[(R)-4-phosphopantothenoyl]-L-cysteine + H(+) = (R)-4'-phosphopantetheine + CO2</text>
        <dbReference type="Rhea" id="RHEA:16793"/>
        <dbReference type="ChEBI" id="CHEBI:15378"/>
        <dbReference type="ChEBI" id="CHEBI:16526"/>
        <dbReference type="ChEBI" id="CHEBI:59458"/>
        <dbReference type="ChEBI" id="CHEBI:61723"/>
        <dbReference type="EC" id="4.1.1.36"/>
    </reaction>
</comment>
<dbReference type="OrthoDB" id="9802554at2"/>
<evidence type="ECO:0000313" key="8">
    <source>
        <dbReference type="EMBL" id="BAS29017.1"/>
    </source>
</evidence>
<dbReference type="GO" id="GO:0071513">
    <property type="term" value="C:phosphopantothenoylcysteine decarboxylase complex"/>
    <property type="evidence" value="ECO:0007669"/>
    <property type="project" value="TreeGrafter"/>
</dbReference>
<keyword evidence="3 4" id="KW-0285">Flavoprotein</keyword>
<dbReference type="UniPathway" id="UPA00241">
    <property type="reaction ID" value="UER00353"/>
</dbReference>
<dbReference type="InterPro" id="IPR007085">
    <property type="entry name" value="DNA/pantothenate-metab_flavo_C"/>
</dbReference>
<comment type="caution">
    <text evidence="3">Lacks conserved residue(s) required for the propagation of feature annotation.</text>
</comment>
<keyword evidence="1 3" id="KW-0210">Decarboxylase</keyword>
<dbReference type="InterPro" id="IPR035929">
    <property type="entry name" value="CoaB-like_sf"/>
</dbReference>
<dbReference type="SUPFAM" id="SSF52507">
    <property type="entry name" value="Homo-oligomeric flavin-containing Cys decarboxylases, HFCD"/>
    <property type="match status" value="1"/>
</dbReference>
<feature type="binding site" evidence="3">
    <location>
        <position position="357"/>
    </location>
    <ligand>
        <name>CTP</name>
        <dbReference type="ChEBI" id="CHEBI:37563"/>
    </ligand>
</feature>
<feature type="binding site" evidence="3">
    <location>
        <position position="303"/>
    </location>
    <ligand>
        <name>CTP</name>
        <dbReference type="ChEBI" id="CHEBI:37563"/>
    </ligand>
</feature>
<keyword evidence="2 3" id="KW-0456">Lyase</keyword>
<comment type="similarity">
    <text evidence="3 4">In the N-terminal section; belongs to the HFCD (homo-oligomeric flavin containing Cys decarboxylase) superfamily.</text>
</comment>
<comment type="similarity">
    <text evidence="3 4">In the C-terminal section; belongs to the PPC synthetase family.</text>
</comment>
<evidence type="ECO:0000256" key="4">
    <source>
        <dbReference type="RuleBase" id="RU364078"/>
    </source>
</evidence>
<reference evidence="9" key="2">
    <citation type="journal article" date="2016" name="Int. J. Syst. Evol. Microbiol.">
        <title>Complete genome sequence and cell structure of Limnochorda pilosa, a Gram-negative spore-former within the phylum Firmicutes.</title>
        <authorList>
            <person name="Watanabe M."/>
            <person name="Kojima H."/>
            <person name="Fukui M."/>
        </authorList>
    </citation>
    <scope>NUCLEOTIDE SEQUENCE [LARGE SCALE GENOMIC DNA]</scope>
    <source>
        <strain evidence="9">HC45</strain>
    </source>
</reference>
<dbReference type="GO" id="GO:0015937">
    <property type="term" value="P:coenzyme A biosynthetic process"/>
    <property type="evidence" value="ECO:0007669"/>
    <property type="project" value="UniProtKB-UniRule"/>
</dbReference>
<sequence>MADPGRALQGRKVVLGVTGSIAAYKAVELARRMTQLGAEVQVIMTQAATRFVAPLTFRELTYREVLVDLFDPPAGQLMRHVHLAEEAEVLVIAPATANILAKMAAGIADDLLTCTFLATQAPVLVAPAMNRIMYLHPATQENLARLARWGVATVGPEWGPLATGIEGPGRMASVDAIIKQASEMAAGGRGLVPWPGKSDLAGVRVLVSAGPTREAVDPVRFLTNRSSGKMGFAVARAARDRGAQVVLVTGPVSLADPPGVEVVRVETAEEMRTALRDRFAACDVLVMAAAVADFRPVGYSPAKLKKGEHAGGLRLELEPTRDILSELATLRSQQVLVGFAAETEASLDRAREKLRAKGVDLLVLNDVTQPDAGFEVDTNRAILLGRSGEVEPLPLLRKEEVAHRLLDRVVALHGPTTPRGPAGDGGSQPARRG</sequence>
<dbReference type="Pfam" id="PF04127">
    <property type="entry name" value="DFP"/>
    <property type="match status" value="1"/>
</dbReference>
<evidence type="ECO:0000256" key="3">
    <source>
        <dbReference type="HAMAP-Rule" id="MF_02225"/>
    </source>
</evidence>
<keyword evidence="3 4" id="KW-0288">FMN</keyword>
<protein>
    <recommendedName>
        <fullName evidence="3">Coenzyme A biosynthesis bifunctional protein CoaBC</fullName>
    </recommendedName>
    <alternativeName>
        <fullName evidence="3">DNA/pantothenate metabolism flavoprotein</fullName>
    </alternativeName>
    <alternativeName>
        <fullName evidence="3">Phosphopantothenoylcysteine synthetase/decarboxylase</fullName>
        <shortName evidence="3">PPCS-PPCDC</shortName>
    </alternativeName>
    <domain>
        <recommendedName>
            <fullName evidence="3">Phosphopantothenoylcysteine decarboxylase</fullName>
            <shortName evidence="3">PPC decarboxylase</shortName>
            <shortName evidence="3">PPC-DC</shortName>
            <ecNumber evidence="3">4.1.1.36</ecNumber>
        </recommendedName>
        <alternativeName>
            <fullName evidence="3">CoaC</fullName>
        </alternativeName>
    </domain>
    <domain>
        <recommendedName>
            <fullName evidence="3">Phosphopantothenate--cysteine ligase</fullName>
            <ecNumber evidence="3">6.3.2.5</ecNumber>
        </recommendedName>
        <alternativeName>
            <fullName evidence="3">CoaB</fullName>
        </alternativeName>
        <alternativeName>
            <fullName evidence="3">Phosphopantothenoylcysteine synthetase</fullName>
            <shortName evidence="3">PPC synthetase</shortName>
            <shortName evidence="3">PPC-S</shortName>
        </alternativeName>
    </domain>
</protein>